<accession>A0A6G1H6W4</accession>
<proteinExistence type="predicted"/>
<feature type="region of interest" description="Disordered" evidence="1">
    <location>
        <begin position="371"/>
        <end position="420"/>
    </location>
</feature>
<evidence type="ECO:0000256" key="1">
    <source>
        <dbReference type="SAM" id="MobiDB-lite"/>
    </source>
</evidence>
<organism evidence="2 3">
    <name type="scientific">Aulographum hederae CBS 113979</name>
    <dbReference type="NCBI Taxonomy" id="1176131"/>
    <lineage>
        <taxon>Eukaryota</taxon>
        <taxon>Fungi</taxon>
        <taxon>Dikarya</taxon>
        <taxon>Ascomycota</taxon>
        <taxon>Pezizomycotina</taxon>
        <taxon>Dothideomycetes</taxon>
        <taxon>Pleosporomycetidae</taxon>
        <taxon>Aulographales</taxon>
        <taxon>Aulographaceae</taxon>
    </lineage>
</organism>
<feature type="region of interest" description="Disordered" evidence="1">
    <location>
        <begin position="203"/>
        <end position="311"/>
    </location>
</feature>
<feature type="region of interest" description="Disordered" evidence="1">
    <location>
        <begin position="583"/>
        <end position="610"/>
    </location>
</feature>
<feature type="compositionally biased region" description="Polar residues" evidence="1">
    <location>
        <begin position="281"/>
        <end position="290"/>
    </location>
</feature>
<feature type="region of interest" description="Disordered" evidence="1">
    <location>
        <begin position="1"/>
        <end position="25"/>
    </location>
</feature>
<feature type="compositionally biased region" description="Basic and acidic residues" evidence="1">
    <location>
        <begin position="259"/>
        <end position="271"/>
    </location>
</feature>
<feature type="compositionally biased region" description="Polar residues" evidence="1">
    <location>
        <begin position="44"/>
        <end position="63"/>
    </location>
</feature>
<sequence length="628" mass="68350">MAKQSSETQKGDPQRDSEQTLESNRFSVFSITSSDLIVLDDNHTQYGKSRRSTMPSAPSQLELSRSLLDDENPPENVTPFTIPRKPVPANTQASIAVWLEELRRSGRGIPPPEAPSFARQEDTNGLESEFQSFLDDGGDSPRIAQSSFQLEATHSLYGDEHAPFPKDEQERWHGSNVGLLNTLAPRPQEICYVKATIEDGQVDTPIHAPDLKDGRSLQSRSPTNDKRKIEPSTRSIEGKRPSRYRNSTARSSLPPRPTAESDYKSKSEARPLNRLTKVKTAPSTHANQASLREKATVASVKSEGGDGGDRYEQAVLARRSTDTPKTVTIAQSKRLTSTTSSPTLSKAPTTLFRPLAEAPVQVFAGIKTSNRYSNKLTDPTTFPAKDSTAKSRRLTSAASTPALDRGPASHSRPQTSLQKSTVANITTTQTNKPTTSRVFSPAEKKQLEQIIQPYQLQARDSLPAPTAPFSILPDRRSSGFYAQRQNRPNFEELSLAASLRYSSSSSSEGKEQRYLDPAVAGRLGLAPPLSPLPMPSLRFARGKVRAGGVADGSGAGGSTGGAVDARDNGIGGSRRAVNSIVTHGVGTKGDGTHEVGGKKKRKSRRGRKTRKFKRLMRRVWRKMSCVGG</sequence>
<dbReference type="Proteomes" id="UP000800041">
    <property type="component" value="Unassembled WGS sequence"/>
</dbReference>
<feature type="compositionally biased region" description="Basic and acidic residues" evidence="1">
    <location>
        <begin position="9"/>
        <end position="18"/>
    </location>
</feature>
<feature type="compositionally biased region" description="Polar residues" evidence="1">
    <location>
        <begin position="411"/>
        <end position="420"/>
    </location>
</feature>
<feature type="compositionally biased region" description="Gly residues" evidence="1">
    <location>
        <begin position="549"/>
        <end position="560"/>
    </location>
</feature>
<feature type="compositionally biased region" description="Basic residues" evidence="1">
    <location>
        <begin position="598"/>
        <end position="610"/>
    </location>
</feature>
<feature type="region of interest" description="Disordered" evidence="1">
    <location>
        <begin position="548"/>
        <end position="571"/>
    </location>
</feature>
<name>A0A6G1H6W4_9PEZI</name>
<keyword evidence="3" id="KW-1185">Reference proteome</keyword>
<feature type="compositionally biased region" description="Basic and acidic residues" evidence="1">
    <location>
        <begin position="223"/>
        <end position="240"/>
    </location>
</feature>
<feature type="region of interest" description="Disordered" evidence="1">
    <location>
        <begin position="43"/>
        <end position="86"/>
    </location>
</feature>
<reference evidence="2" key="1">
    <citation type="journal article" date="2020" name="Stud. Mycol.">
        <title>101 Dothideomycetes genomes: a test case for predicting lifestyles and emergence of pathogens.</title>
        <authorList>
            <person name="Haridas S."/>
            <person name="Albert R."/>
            <person name="Binder M."/>
            <person name="Bloem J."/>
            <person name="Labutti K."/>
            <person name="Salamov A."/>
            <person name="Andreopoulos B."/>
            <person name="Baker S."/>
            <person name="Barry K."/>
            <person name="Bills G."/>
            <person name="Bluhm B."/>
            <person name="Cannon C."/>
            <person name="Castanera R."/>
            <person name="Culley D."/>
            <person name="Daum C."/>
            <person name="Ezra D."/>
            <person name="Gonzalez J."/>
            <person name="Henrissat B."/>
            <person name="Kuo A."/>
            <person name="Liang C."/>
            <person name="Lipzen A."/>
            <person name="Lutzoni F."/>
            <person name="Magnuson J."/>
            <person name="Mondo S."/>
            <person name="Nolan M."/>
            <person name="Ohm R."/>
            <person name="Pangilinan J."/>
            <person name="Park H.-J."/>
            <person name="Ramirez L."/>
            <person name="Alfaro M."/>
            <person name="Sun H."/>
            <person name="Tritt A."/>
            <person name="Yoshinaga Y."/>
            <person name="Zwiers L.-H."/>
            <person name="Turgeon B."/>
            <person name="Goodwin S."/>
            <person name="Spatafora J."/>
            <person name="Crous P."/>
            <person name="Grigoriev I."/>
        </authorList>
    </citation>
    <scope>NUCLEOTIDE SEQUENCE</scope>
    <source>
        <strain evidence="2">CBS 113979</strain>
    </source>
</reference>
<dbReference type="EMBL" id="ML977146">
    <property type="protein sequence ID" value="KAF1988973.1"/>
    <property type="molecule type" value="Genomic_DNA"/>
</dbReference>
<dbReference type="AlphaFoldDB" id="A0A6G1H6W4"/>
<feature type="compositionally biased region" description="Polar residues" evidence="1">
    <location>
        <begin position="371"/>
        <end position="380"/>
    </location>
</feature>
<gene>
    <name evidence="2" type="ORF">K402DRAFT_452257</name>
</gene>
<evidence type="ECO:0000313" key="2">
    <source>
        <dbReference type="EMBL" id="KAF1988973.1"/>
    </source>
</evidence>
<feature type="region of interest" description="Disordered" evidence="1">
    <location>
        <begin position="106"/>
        <end position="126"/>
    </location>
</feature>
<evidence type="ECO:0000313" key="3">
    <source>
        <dbReference type="Proteomes" id="UP000800041"/>
    </source>
</evidence>
<protein>
    <submittedName>
        <fullName evidence="2">Uncharacterized protein</fullName>
    </submittedName>
</protein>